<evidence type="ECO:0000313" key="1">
    <source>
        <dbReference type="EMBL" id="CAG5119627.1"/>
    </source>
</evidence>
<dbReference type="OrthoDB" id="6159248at2759"/>
<proteinExistence type="predicted"/>
<keyword evidence="2" id="KW-1185">Reference proteome</keyword>
<dbReference type="AlphaFoldDB" id="A0A8S3YQV4"/>
<comment type="caution">
    <text evidence="1">The sequence shown here is derived from an EMBL/GenBank/DDBJ whole genome shotgun (WGS) entry which is preliminary data.</text>
</comment>
<organism evidence="1 2">
    <name type="scientific">Candidula unifasciata</name>
    <dbReference type="NCBI Taxonomy" id="100452"/>
    <lineage>
        <taxon>Eukaryota</taxon>
        <taxon>Metazoa</taxon>
        <taxon>Spiralia</taxon>
        <taxon>Lophotrochozoa</taxon>
        <taxon>Mollusca</taxon>
        <taxon>Gastropoda</taxon>
        <taxon>Heterobranchia</taxon>
        <taxon>Euthyneura</taxon>
        <taxon>Panpulmonata</taxon>
        <taxon>Eupulmonata</taxon>
        <taxon>Stylommatophora</taxon>
        <taxon>Helicina</taxon>
        <taxon>Helicoidea</taxon>
        <taxon>Geomitridae</taxon>
        <taxon>Candidula</taxon>
    </lineage>
</organism>
<gene>
    <name evidence="1" type="ORF">CUNI_LOCUS5185</name>
</gene>
<reference evidence="1" key="1">
    <citation type="submission" date="2021-04" db="EMBL/GenBank/DDBJ databases">
        <authorList>
            <consortium name="Molecular Ecology Group"/>
        </authorList>
    </citation>
    <scope>NUCLEOTIDE SEQUENCE</scope>
</reference>
<sequence>GPLIDQDGPGSVFYLIRLREKKKRVQAKRGERLDRHLSLASQSPMSGLHQGFDITETQNVELRSLEDRMRQWLEVDNPKGKPQIAQLRRLQDLEMQPRPGNRVVVRRKIRRRQEDIHLSPPTSSMELDSEITEEARLAAYKILLTY</sequence>
<feature type="non-terminal residue" evidence="1">
    <location>
        <position position="146"/>
    </location>
</feature>
<evidence type="ECO:0000313" key="2">
    <source>
        <dbReference type="Proteomes" id="UP000678393"/>
    </source>
</evidence>
<name>A0A8S3YQV4_9EUPU</name>
<accession>A0A8S3YQV4</accession>
<dbReference type="Proteomes" id="UP000678393">
    <property type="component" value="Unassembled WGS sequence"/>
</dbReference>
<protein>
    <submittedName>
        <fullName evidence="1">Uncharacterized protein</fullName>
    </submittedName>
</protein>
<dbReference type="EMBL" id="CAJHNH020000746">
    <property type="protein sequence ID" value="CAG5119627.1"/>
    <property type="molecule type" value="Genomic_DNA"/>
</dbReference>